<accession>A0A699TZG0</accession>
<dbReference type="EMBL" id="BKCJ011284339">
    <property type="protein sequence ID" value="GFD15143.1"/>
    <property type="molecule type" value="Genomic_DNA"/>
</dbReference>
<dbReference type="AlphaFoldDB" id="A0A699TZG0"/>
<protein>
    <submittedName>
        <fullName evidence="1">Uncharacterized protein</fullName>
    </submittedName>
</protein>
<gene>
    <name evidence="1" type="ORF">Tci_887112</name>
</gene>
<sequence>YSALLATKGILVQRLPV</sequence>
<feature type="non-terminal residue" evidence="1">
    <location>
        <position position="1"/>
    </location>
</feature>
<name>A0A699TZG0_TANCI</name>
<evidence type="ECO:0000313" key="1">
    <source>
        <dbReference type="EMBL" id="GFD15143.1"/>
    </source>
</evidence>
<organism evidence="1">
    <name type="scientific">Tanacetum cinerariifolium</name>
    <name type="common">Dalmatian daisy</name>
    <name type="synonym">Chrysanthemum cinerariifolium</name>
    <dbReference type="NCBI Taxonomy" id="118510"/>
    <lineage>
        <taxon>Eukaryota</taxon>
        <taxon>Viridiplantae</taxon>
        <taxon>Streptophyta</taxon>
        <taxon>Embryophyta</taxon>
        <taxon>Tracheophyta</taxon>
        <taxon>Spermatophyta</taxon>
        <taxon>Magnoliopsida</taxon>
        <taxon>eudicotyledons</taxon>
        <taxon>Gunneridae</taxon>
        <taxon>Pentapetalae</taxon>
        <taxon>asterids</taxon>
        <taxon>campanulids</taxon>
        <taxon>Asterales</taxon>
        <taxon>Asteraceae</taxon>
        <taxon>Asteroideae</taxon>
        <taxon>Anthemideae</taxon>
        <taxon>Anthemidinae</taxon>
        <taxon>Tanacetum</taxon>
    </lineage>
</organism>
<reference evidence="1" key="1">
    <citation type="journal article" date="2019" name="Sci. Rep.">
        <title>Draft genome of Tanacetum cinerariifolium, the natural source of mosquito coil.</title>
        <authorList>
            <person name="Yamashiro T."/>
            <person name="Shiraishi A."/>
            <person name="Satake H."/>
            <person name="Nakayama K."/>
        </authorList>
    </citation>
    <scope>NUCLEOTIDE SEQUENCE</scope>
</reference>
<comment type="caution">
    <text evidence="1">The sequence shown here is derived from an EMBL/GenBank/DDBJ whole genome shotgun (WGS) entry which is preliminary data.</text>
</comment>
<proteinExistence type="predicted"/>